<dbReference type="EMBL" id="AFWT01000006">
    <property type="protein sequence ID" value="EGV32701.1"/>
    <property type="molecule type" value="Genomic_DNA"/>
</dbReference>
<comment type="caution">
    <text evidence="2">The sequence shown here is derived from an EMBL/GenBank/DDBJ whole genome shotgun (WGS) entry which is preliminary data.</text>
</comment>
<protein>
    <submittedName>
        <fullName evidence="2">MOSC domain containing protein</fullName>
    </submittedName>
</protein>
<dbReference type="Proteomes" id="UP000004200">
    <property type="component" value="Unassembled WGS sequence"/>
</dbReference>
<organism evidence="2 3">
    <name type="scientific">Thiorhodococcus drewsii AZ1</name>
    <dbReference type="NCBI Taxonomy" id="765913"/>
    <lineage>
        <taxon>Bacteria</taxon>
        <taxon>Pseudomonadati</taxon>
        <taxon>Pseudomonadota</taxon>
        <taxon>Gammaproteobacteria</taxon>
        <taxon>Chromatiales</taxon>
        <taxon>Chromatiaceae</taxon>
        <taxon>Thiorhodococcus</taxon>
    </lineage>
</organism>
<dbReference type="InterPro" id="IPR011037">
    <property type="entry name" value="Pyrv_Knase-like_insert_dom_sf"/>
</dbReference>
<evidence type="ECO:0000313" key="2">
    <source>
        <dbReference type="EMBL" id="EGV32701.1"/>
    </source>
</evidence>
<name>G2DYS4_9GAMM</name>
<sequence length="109" mass="11392">MIQAEHLAVIGALLGCVAPAPEILRRNLVVSGINLLALKGRRFQIGEAGRRGSVTLASHYVALYIMGRHGHSTSQPPVRFSGAAGSSPRVGGKVQGSSRVAGGAHWRCL</sequence>
<dbReference type="SUPFAM" id="SSF50800">
    <property type="entry name" value="PK beta-barrel domain-like"/>
    <property type="match status" value="1"/>
</dbReference>
<dbReference type="eggNOG" id="COG2258">
    <property type="taxonomic scope" value="Bacteria"/>
</dbReference>
<dbReference type="STRING" id="765913.ThidrDRAFT_1186"/>
<evidence type="ECO:0000256" key="1">
    <source>
        <dbReference type="SAM" id="MobiDB-lite"/>
    </source>
</evidence>
<keyword evidence="3" id="KW-1185">Reference proteome</keyword>
<evidence type="ECO:0000313" key="3">
    <source>
        <dbReference type="Proteomes" id="UP000004200"/>
    </source>
</evidence>
<feature type="region of interest" description="Disordered" evidence="1">
    <location>
        <begin position="75"/>
        <end position="101"/>
    </location>
</feature>
<reference evidence="2 3" key="1">
    <citation type="submission" date="2011-06" db="EMBL/GenBank/DDBJ databases">
        <title>The draft genome of Thiorhodococcus drewsii AZ1.</title>
        <authorList>
            <consortium name="US DOE Joint Genome Institute (JGI-PGF)"/>
            <person name="Lucas S."/>
            <person name="Han J."/>
            <person name="Lapidus A."/>
            <person name="Cheng J.-F."/>
            <person name="Goodwin L."/>
            <person name="Pitluck S."/>
            <person name="Peters L."/>
            <person name="Land M.L."/>
            <person name="Hauser L."/>
            <person name="Vogl K."/>
            <person name="Liu Z."/>
            <person name="Imhoff J."/>
            <person name="Thiel V."/>
            <person name="Frigaard N.-U."/>
            <person name="Bryant D.A."/>
            <person name="Woyke T.J."/>
        </authorList>
    </citation>
    <scope>NUCLEOTIDE SEQUENCE [LARGE SCALE GENOMIC DNA]</scope>
    <source>
        <strain evidence="2 3">AZ1</strain>
    </source>
</reference>
<accession>G2DYS4</accession>
<proteinExistence type="predicted"/>
<gene>
    <name evidence="2" type="ORF">ThidrDRAFT_1186</name>
</gene>
<dbReference type="AlphaFoldDB" id="G2DYS4"/>